<proteinExistence type="predicted"/>
<gene>
    <name evidence="2" type="ORF">UFOVP450_195</name>
</gene>
<accession>A0A6J5MEY0</accession>
<dbReference type="EMBL" id="LR796421">
    <property type="protein sequence ID" value="CAB4143670.1"/>
    <property type="molecule type" value="Genomic_DNA"/>
</dbReference>
<keyword evidence="1" id="KW-0175">Coiled coil</keyword>
<reference evidence="2" key="1">
    <citation type="submission" date="2020-04" db="EMBL/GenBank/DDBJ databases">
        <authorList>
            <person name="Chiriac C."/>
            <person name="Salcher M."/>
            <person name="Ghai R."/>
            <person name="Kavagutti S V."/>
        </authorList>
    </citation>
    <scope>NUCLEOTIDE SEQUENCE</scope>
</reference>
<organism evidence="2">
    <name type="scientific">uncultured Caudovirales phage</name>
    <dbReference type="NCBI Taxonomy" id="2100421"/>
    <lineage>
        <taxon>Viruses</taxon>
        <taxon>Duplodnaviria</taxon>
        <taxon>Heunggongvirae</taxon>
        <taxon>Uroviricota</taxon>
        <taxon>Caudoviricetes</taxon>
        <taxon>Peduoviridae</taxon>
        <taxon>Maltschvirus</taxon>
        <taxon>Maltschvirus maltsch</taxon>
    </lineage>
</organism>
<protein>
    <submittedName>
        <fullName evidence="2">Uncharacterized protein</fullName>
    </submittedName>
</protein>
<evidence type="ECO:0000313" key="2">
    <source>
        <dbReference type="EMBL" id="CAB4143670.1"/>
    </source>
</evidence>
<sequence>MELYSIDLSIAEIQLMRQALDVITITGKDAKFVANTQIKLEQELRLIAEMQQQHELQKQAELQQLILAEEKKAKKQ</sequence>
<name>A0A6J5MEY0_9CAUD</name>
<evidence type="ECO:0000256" key="1">
    <source>
        <dbReference type="SAM" id="Coils"/>
    </source>
</evidence>
<feature type="coiled-coil region" evidence="1">
    <location>
        <begin position="33"/>
        <end position="60"/>
    </location>
</feature>